<name>A0A921ZQZ3_MANSE</name>
<dbReference type="GO" id="GO:0004252">
    <property type="term" value="F:serine-type endopeptidase activity"/>
    <property type="evidence" value="ECO:0007669"/>
    <property type="project" value="InterPro"/>
</dbReference>
<evidence type="ECO:0000256" key="5">
    <source>
        <dbReference type="ARBA" id="ARBA00076468"/>
    </source>
</evidence>
<feature type="signal peptide" evidence="6">
    <location>
        <begin position="1"/>
        <end position="19"/>
    </location>
</feature>
<evidence type="ECO:0000256" key="2">
    <source>
        <dbReference type="ARBA" id="ARBA00022525"/>
    </source>
</evidence>
<dbReference type="InterPro" id="IPR001254">
    <property type="entry name" value="Trypsin_dom"/>
</dbReference>
<dbReference type="GO" id="GO:0005576">
    <property type="term" value="C:extracellular region"/>
    <property type="evidence" value="ECO:0007669"/>
    <property type="project" value="UniProtKB-SubCell"/>
</dbReference>
<dbReference type="Pfam" id="PF00089">
    <property type="entry name" value="Trypsin"/>
    <property type="match status" value="1"/>
</dbReference>
<evidence type="ECO:0000256" key="4">
    <source>
        <dbReference type="ARBA" id="ARBA00068096"/>
    </source>
</evidence>
<dbReference type="PANTHER" id="PTHR24258">
    <property type="entry name" value="SERINE PROTEASE-RELATED"/>
    <property type="match status" value="1"/>
</dbReference>
<proteinExistence type="predicted"/>
<dbReference type="SMART" id="SM00020">
    <property type="entry name" value="Tryp_SPc"/>
    <property type="match status" value="1"/>
</dbReference>
<keyword evidence="6" id="KW-0732">Signal</keyword>
<evidence type="ECO:0000313" key="9">
    <source>
        <dbReference type="Proteomes" id="UP000791440"/>
    </source>
</evidence>
<dbReference type="Pfam" id="PF18322">
    <property type="entry name" value="CLIP_1"/>
    <property type="match status" value="1"/>
</dbReference>
<dbReference type="CDD" id="cd00190">
    <property type="entry name" value="Tryp_SPc"/>
    <property type="match status" value="1"/>
</dbReference>
<evidence type="ECO:0000313" key="8">
    <source>
        <dbReference type="EMBL" id="KAG6462284.1"/>
    </source>
</evidence>
<keyword evidence="3" id="KW-1015">Disulfide bond</keyword>
<gene>
    <name evidence="8" type="ORF">O3G_MSEX013166</name>
</gene>
<accession>A0A921ZQZ3</accession>
<keyword evidence="9" id="KW-1185">Reference proteome</keyword>
<evidence type="ECO:0000256" key="1">
    <source>
        <dbReference type="ARBA" id="ARBA00004613"/>
    </source>
</evidence>
<protein>
    <recommendedName>
        <fullName evidence="4">Phenoloxidase-activating factor 2</fullName>
    </recommendedName>
    <alternativeName>
        <fullName evidence="5">Prophenoloxidase-activating factor II</fullName>
    </alternativeName>
</protein>
<reference evidence="8" key="2">
    <citation type="submission" date="2020-12" db="EMBL/GenBank/DDBJ databases">
        <authorList>
            <person name="Kanost M."/>
        </authorList>
    </citation>
    <scope>NUCLEOTIDE SEQUENCE</scope>
</reference>
<evidence type="ECO:0000259" key="7">
    <source>
        <dbReference type="PROSITE" id="PS50240"/>
    </source>
</evidence>
<dbReference type="Proteomes" id="UP000791440">
    <property type="component" value="Unassembled WGS sequence"/>
</dbReference>
<evidence type="ECO:0000256" key="3">
    <source>
        <dbReference type="ARBA" id="ARBA00023157"/>
    </source>
</evidence>
<dbReference type="PANTHER" id="PTHR24258:SF129">
    <property type="entry name" value="LP15124P-RELATED"/>
    <property type="match status" value="1"/>
</dbReference>
<dbReference type="FunFam" id="2.40.10.10:FF:000038">
    <property type="entry name" value="Serine protease"/>
    <property type="match status" value="1"/>
</dbReference>
<comment type="subcellular location">
    <subcellularLocation>
        <location evidence="1">Secreted</location>
    </subcellularLocation>
</comment>
<dbReference type="AlphaFoldDB" id="A0A921ZQZ3"/>
<evidence type="ECO:0000256" key="6">
    <source>
        <dbReference type="SAM" id="SignalP"/>
    </source>
</evidence>
<feature type="chain" id="PRO_5038060338" description="Phenoloxidase-activating factor 2" evidence="6">
    <location>
        <begin position="20"/>
        <end position="404"/>
    </location>
</feature>
<reference evidence="8" key="1">
    <citation type="journal article" date="2016" name="Insect Biochem. Mol. Biol.">
        <title>Multifaceted biological insights from a draft genome sequence of the tobacco hornworm moth, Manduca sexta.</title>
        <authorList>
            <person name="Kanost M.R."/>
            <person name="Arrese E.L."/>
            <person name="Cao X."/>
            <person name="Chen Y.R."/>
            <person name="Chellapilla S."/>
            <person name="Goldsmith M.R."/>
            <person name="Grosse-Wilde E."/>
            <person name="Heckel D.G."/>
            <person name="Herndon N."/>
            <person name="Jiang H."/>
            <person name="Papanicolaou A."/>
            <person name="Qu J."/>
            <person name="Soulages J.L."/>
            <person name="Vogel H."/>
            <person name="Walters J."/>
            <person name="Waterhouse R.M."/>
            <person name="Ahn S.J."/>
            <person name="Almeida F.C."/>
            <person name="An C."/>
            <person name="Aqrawi P."/>
            <person name="Bretschneider A."/>
            <person name="Bryant W.B."/>
            <person name="Bucks S."/>
            <person name="Chao H."/>
            <person name="Chevignon G."/>
            <person name="Christen J.M."/>
            <person name="Clarke D.F."/>
            <person name="Dittmer N.T."/>
            <person name="Ferguson L.C.F."/>
            <person name="Garavelou S."/>
            <person name="Gordon K.H.J."/>
            <person name="Gunaratna R.T."/>
            <person name="Han Y."/>
            <person name="Hauser F."/>
            <person name="He Y."/>
            <person name="Heidel-Fischer H."/>
            <person name="Hirsh A."/>
            <person name="Hu Y."/>
            <person name="Jiang H."/>
            <person name="Kalra D."/>
            <person name="Klinner C."/>
            <person name="Konig C."/>
            <person name="Kovar C."/>
            <person name="Kroll A.R."/>
            <person name="Kuwar S.S."/>
            <person name="Lee S.L."/>
            <person name="Lehman R."/>
            <person name="Li K."/>
            <person name="Li Z."/>
            <person name="Liang H."/>
            <person name="Lovelace S."/>
            <person name="Lu Z."/>
            <person name="Mansfield J.H."/>
            <person name="McCulloch K.J."/>
            <person name="Mathew T."/>
            <person name="Morton B."/>
            <person name="Muzny D.M."/>
            <person name="Neunemann D."/>
            <person name="Ongeri F."/>
            <person name="Pauchet Y."/>
            <person name="Pu L.L."/>
            <person name="Pyrousis I."/>
            <person name="Rao X.J."/>
            <person name="Redding A."/>
            <person name="Roesel C."/>
            <person name="Sanchez-Gracia A."/>
            <person name="Schaack S."/>
            <person name="Shukla A."/>
            <person name="Tetreau G."/>
            <person name="Wang Y."/>
            <person name="Xiong G.H."/>
            <person name="Traut W."/>
            <person name="Walsh T.K."/>
            <person name="Worley K.C."/>
            <person name="Wu D."/>
            <person name="Wu W."/>
            <person name="Wu Y.Q."/>
            <person name="Zhang X."/>
            <person name="Zou Z."/>
            <person name="Zucker H."/>
            <person name="Briscoe A.D."/>
            <person name="Burmester T."/>
            <person name="Clem R.J."/>
            <person name="Feyereisen R."/>
            <person name="Grimmelikhuijzen C.J.P."/>
            <person name="Hamodrakas S.J."/>
            <person name="Hansson B.S."/>
            <person name="Huguet E."/>
            <person name="Jermiin L.S."/>
            <person name="Lan Q."/>
            <person name="Lehman H.K."/>
            <person name="Lorenzen M."/>
            <person name="Merzendorfer H."/>
            <person name="Michalopoulos I."/>
            <person name="Morton D.B."/>
            <person name="Muthukrishnan S."/>
            <person name="Oakeshott J.G."/>
            <person name="Palmer W."/>
            <person name="Park Y."/>
            <person name="Passarelli A.L."/>
            <person name="Rozas J."/>
            <person name="Schwartz L.M."/>
            <person name="Smith W."/>
            <person name="Southgate A."/>
            <person name="Vilcinskas A."/>
            <person name="Vogt R."/>
            <person name="Wang P."/>
            <person name="Werren J."/>
            <person name="Yu X.Q."/>
            <person name="Zhou J.J."/>
            <person name="Brown S.J."/>
            <person name="Scherer S.E."/>
            <person name="Richards S."/>
            <person name="Blissard G.W."/>
        </authorList>
    </citation>
    <scope>NUCLEOTIDE SEQUENCE</scope>
</reference>
<organism evidence="8 9">
    <name type="scientific">Manduca sexta</name>
    <name type="common">Tobacco hawkmoth</name>
    <name type="synonym">Tobacco hornworm</name>
    <dbReference type="NCBI Taxonomy" id="7130"/>
    <lineage>
        <taxon>Eukaryota</taxon>
        <taxon>Metazoa</taxon>
        <taxon>Ecdysozoa</taxon>
        <taxon>Arthropoda</taxon>
        <taxon>Hexapoda</taxon>
        <taxon>Insecta</taxon>
        <taxon>Pterygota</taxon>
        <taxon>Neoptera</taxon>
        <taxon>Endopterygota</taxon>
        <taxon>Lepidoptera</taxon>
        <taxon>Glossata</taxon>
        <taxon>Ditrysia</taxon>
        <taxon>Bombycoidea</taxon>
        <taxon>Sphingidae</taxon>
        <taxon>Sphinginae</taxon>
        <taxon>Sphingini</taxon>
        <taxon>Manduca</taxon>
    </lineage>
</organism>
<dbReference type="InterPro" id="IPR041515">
    <property type="entry name" value="PPAF-2-like_Clip"/>
</dbReference>
<dbReference type="PROSITE" id="PS50240">
    <property type="entry name" value="TRYPSIN_DOM"/>
    <property type="match status" value="1"/>
</dbReference>
<feature type="domain" description="Peptidase S1" evidence="7">
    <location>
        <begin position="149"/>
        <end position="393"/>
    </location>
</feature>
<comment type="caution">
    <text evidence="8">The sequence shown here is derived from an EMBL/GenBank/DDBJ whole genome shotgun (WGS) entry which is preliminary data.</text>
</comment>
<keyword evidence="2" id="KW-0964">Secreted</keyword>
<dbReference type="EMBL" id="JH668829">
    <property type="protein sequence ID" value="KAG6462284.1"/>
    <property type="molecule type" value="Genomic_DNA"/>
</dbReference>
<sequence length="404" mass="44260">MKLRNKMLLLLSLVAAAVAQQTTIDPRDFIGIFGTPPPLTNSTPGLETITVKPTDKPATFVNKHGEYCQCVPYYLCKDGLTINDPTLDGNGLLDIRFGEDENNDRLCQESVERCCKVLKDPSEVVKPKPDPSKLKGCGYRNPKGLGFTIVGNGGESQFGEFPWVVALLDVMNGSYAGVGVIIHPQVVMTGAHIASKYAPGKLRVRAGEWDTQTIKEELEHQERDVQEILIHKDFKPLSLKNDIALLRLQSPLELADHINSLCLPDQDESFDNSKNCVANGWGKNVFGVQGLYAVILKKVEQDMVPHSRCNTQLQKTRLGSHFSLHSSFVCAGGEEGKDTCQGDGGAPLACPIGNNRYKLSGLVAWGIGCGQKDVPAVYVNVPAFRHWVDENMNKWGYGSSTYSV</sequence>
<dbReference type="GO" id="GO:0006508">
    <property type="term" value="P:proteolysis"/>
    <property type="evidence" value="ECO:0007669"/>
    <property type="project" value="InterPro"/>
</dbReference>